<name>A0A0E9WQY9_ANGAN</name>
<evidence type="ECO:0000313" key="1">
    <source>
        <dbReference type="EMBL" id="JAH92721.1"/>
    </source>
</evidence>
<sequence length="57" mass="6788">MHRYQVYLSCPVWHFSALKGFFLEPLEPPPNSAFISRPNPSIQIAIFLYYWLYPQVN</sequence>
<reference evidence="1" key="1">
    <citation type="submission" date="2014-11" db="EMBL/GenBank/DDBJ databases">
        <authorList>
            <person name="Amaro Gonzalez C."/>
        </authorList>
    </citation>
    <scope>NUCLEOTIDE SEQUENCE</scope>
</reference>
<dbReference type="EMBL" id="GBXM01015856">
    <property type="protein sequence ID" value="JAH92721.1"/>
    <property type="molecule type" value="Transcribed_RNA"/>
</dbReference>
<dbReference type="AlphaFoldDB" id="A0A0E9WQY9"/>
<reference evidence="1" key="2">
    <citation type="journal article" date="2015" name="Fish Shellfish Immunol.">
        <title>Early steps in the European eel (Anguilla anguilla)-Vibrio vulnificus interaction in the gills: Role of the RtxA13 toxin.</title>
        <authorList>
            <person name="Callol A."/>
            <person name="Pajuelo D."/>
            <person name="Ebbesson L."/>
            <person name="Teles M."/>
            <person name="MacKenzie S."/>
            <person name="Amaro C."/>
        </authorList>
    </citation>
    <scope>NUCLEOTIDE SEQUENCE</scope>
</reference>
<protein>
    <submittedName>
        <fullName evidence="1">Uncharacterized protein</fullName>
    </submittedName>
</protein>
<accession>A0A0E9WQY9</accession>
<proteinExistence type="predicted"/>
<organism evidence="1">
    <name type="scientific">Anguilla anguilla</name>
    <name type="common">European freshwater eel</name>
    <name type="synonym">Muraena anguilla</name>
    <dbReference type="NCBI Taxonomy" id="7936"/>
    <lineage>
        <taxon>Eukaryota</taxon>
        <taxon>Metazoa</taxon>
        <taxon>Chordata</taxon>
        <taxon>Craniata</taxon>
        <taxon>Vertebrata</taxon>
        <taxon>Euteleostomi</taxon>
        <taxon>Actinopterygii</taxon>
        <taxon>Neopterygii</taxon>
        <taxon>Teleostei</taxon>
        <taxon>Anguilliformes</taxon>
        <taxon>Anguillidae</taxon>
        <taxon>Anguilla</taxon>
    </lineage>
</organism>